<sequence length="103" mass="12263">MEKDIDFDRVEYSTNRKVQNDEGEKTGRVKMFSYDNEMFHYELKCPYCGNEWEDSQELGSRPWWIECPECTRSINVNRIKDAMERKIKDRGPDDVDDADVDVT</sequence>
<reference evidence="2" key="1">
    <citation type="submission" date="2019-05" db="EMBL/GenBank/DDBJ databases">
        <title>Candidatus Nanohalobium constans, a novel model system to study the DPANN nano-sized archaea: genomic and physiological characterization of a nanoarchaeon co-cultured with its chitinotrophic host.</title>
        <authorList>
            <person name="La Cono V."/>
            <person name="Arcadi E."/>
            <person name="Crisafi F."/>
            <person name="Denaro R."/>
            <person name="La Spada G."/>
            <person name="Messina E."/>
            <person name="Smedile F."/>
            <person name="Toshchakov S.V."/>
            <person name="Shevchenko M.A."/>
            <person name="Golyshin P.N."/>
            <person name="Golyshina O.V."/>
            <person name="Ferrer M."/>
            <person name="Rohde M."/>
            <person name="Mushegian A."/>
            <person name="Sorokin D.Y."/>
            <person name="Giuliano L."/>
            <person name="Yakimov M.M."/>
        </authorList>
    </citation>
    <scope>NUCLEOTIDE SEQUENCE [LARGE SCALE GENOMIC DNA]</scope>
    <source>
        <strain evidence="2">LC1Nh</strain>
    </source>
</reference>
<protein>
    <submittedName>
        <fullName evidence="1">Uncharacterized protein</fullName>
    </submittedName>
</protein>
<dbReference type="Proteomes" id="UP000377803">
    <property type="component" value="Chromosome"/>
</dbReference>
<dbReference type="KEGG" id="ncon:LC1Nh_0737"/>
<keyword evidence="2" id="KW-1185">Reference proteome</keyword>
<dbReference type="AlphaFoldDB" id="A0A5Q0UG49"/>
<organism evidence="1 2">
    <name type="scientific">Candidatus Nanohalobium constans</name>
    <dbReference type="NCBI Taxonomy" id="2565781"/>
    <lineage>
        <taxon>Archaea</taxon>
        <taxon>Candidatus Nanohalarchaeota</taxon>
        <taxon>Candidatus Nanohalobia</taxon>
        <taxon>Candidatus Nanohalobiales</taxon>
        <taxon>Candidatus Nanohalobiaceae</taxon>
        <taxon>Candidatus Nanohalobium</taxon>
    </lineage>
</organism>
<evidence type="ECO:0000313" key="2">
    <source>
        <dbReference type="Proteomes" id="UP000377803"/>
    </source>
</evidence>
<dbReference type="EMBL" id="CP040089">
    <property type="protein sequence ID" value="QGA80623.1"/>
    <property type="molecule type" value="Genomic_DNA"/>
</dbReference>
<gene>
    <name evidence="1" type="ORF">LC1Nh_0737</name>
</gene>
<name>A0A5Q0UG49_9ARCH</name>
<dbReference type="RefSeq" id="WP_153550363.1">
    <property type="nucleotide sequence ID" value="NZ_CP040089.1"/>
</dbReference>
<dbReference type="GeneID" id="42365124"/>
<evidence type="ECO:0000313" key="1">
    <source>
        <dbReference type="EMBL" id="QGA80623.1"/>
    </source>
</evidence>
<dbReference type="InterPro" id="IPR036671">
    <property type="entry name" value="DPH_MB_sf"/>
</dbReference>
<proteinExistence type="predicted"/>
<dbReference type="SUPFAM" id="SSF144217">
    <property type="entry name" value="CSL zinc finger"/>
    <property type="match status" value="1"/>
</dbReference>
<accession>A0A5Q0UG49</accession>
<dbReference type="OrthoDB" id="179396at2157"/>